<feature type="compositionally biased region" description="Polar residues" evidence="1">
    <location>
        <begin position="179"/>
        <end position="195"/>
    </location>
</feature>
<feature type="compositionally biased region" description="Polar residues" evidence="1">
    <location>
        <begin position="1214"/>
        <end position="1224"/>
    </location>
</feature>
<reference evidence="3" key="1">
    <citation type="submission" date="2021-01" db="EMBL/GenBank/DDBJ databases">
        <authorList>
            <person name="Corre E."/>
            <person name="Pelletier E."/>
            <person name="Niang G."/>
            <person name="Scheremetjew M."/>
            <person name="Finn R."/>
            <person name="Kale V."/>
            <person name="Holt S."/>
            <person name="Cochrane G."/>
            <person name="Meng A."/>
            <person name="Brown T."/>
            <person name="Cohen L."/>
        </authorList>
    </citation>
    <scope>NUCLEOTIDE SEQUENCE</scope>
    <source>
        <strain evidence="3">CCAP 1951/1</strain>
    </source>
</reference>
<dbReference type="CDD" id="cd14498">
    <property type="entry name" value="DSP"/>
    <property type="match status" value="1"/>
</dbReference>
<feature type="region of interest" description="Disordered" evidence="1">
    <location>
        <begin position="237"/>
        <end position="360"/>
    </location>
</feature>
<evidence type="ECO:0000313" key="3">
    <source>
        <dbReference type="EMBL" id="CAD9144308.1"/>
    </source>
</evidence>
<feature type="region of interest" description="Disordered" evidence="1">
    <location>
        <begin position="838"/>
        <end position="915"/>
    </location>
</feature>
<feature type="compositionally biased region" description="Polar residues" evidence="1">
    <location>
        <begin position="59"/>
        <end position="72"/>
    </location>
</feature>
<feature type="compositionally biased region" description="Low complexity" evidence="1">
    <location>
        <begin position="1278"/>
        <end position="1288"/>
    </location>
</feature>
<feature type="compositionally biased region" description="Basic and acidic residues" evidence="1">
    <location>
        <begin position="1124"/>
        <end position="1137"/>
    </location>
</feature>
<feature type="region of interest" description="Disordered" evidence="1">
    <location>
        <begin position="47"/>
        <end position="110"/>
    </location>
</feature>
<name>A0A7S1QNW3_NEODS</name>
<feature type="compositionally biased region" description="Low complexity" evidence="1">
    <location>
        <begin position="547"/>
        <end position="562"/>
    </location>
</feature>
<feature type="compositionally biased region" description="Low complexity" evidence="1">
    <location>
        <begin position="582"/>
        <end position="596"/>
    </location>
</feature>
<dbReference type="Pfam" id="PF00782">
    <property type="entry name" value="DSPc"/>
    <property type="match status" value="1"/>
</dbReference>
<feature type="region of interest" description="Disordered" evidence="1">
    <location>
        <begin position="168"/>
        <end position="202"/>
    </location>
</feature>
<feature type="compositionally biased region" description="Polar residues" evidence="1">
    <location>
        <begin position="607"/>
        <end position="618"/>
    </location>
</feature>
<evidence type="ECO:0000259" key="2">
    <source>
        <dbReference type="PROSITE" id="PS50056"/>
    </source>
</evidence>
<proteinExistence type="predicted"/>
<dbReference type="Gene3D" id="3.90.190.10">
    <property type="entry name" value="Protein tyrosine phosphatase superfamily"/>
    <property type="match status" value="1"/>
</dbReference>
<feature type="compositionally biased region" description="Polar residues" evidence="1">
    <location>
        <begin position="461"/>
        <end position="474"/>
    </location>
</feature>
<organism evidence="3">
    <name type="scientific">Neobodo designis</name>
    <name type="common">Flagellated protozoan</name>
    <name type="synonym">Bodo designis</name>
    <dbReference type="NCBI Taxonomy" id="312471"/>
    <lineage>
        <taxon>Eukaryota</taxon>
        <taxon>Discoba</taxon>
        <taxon>Euglenozoa</taxon>
        <taxon>Kinetoplastea</taxon>
        <taxon>Metakinetoplastina</taxon>
        <taxon>Neobodonida</taxon>
        <taxon>Neobodo</taxon>
    </lineage>
</organism>
<feature type="region of interest" description="Disordered" evidence="1">
    <location>
        <begin position="1091"/>
        <end position="1323"/>
    </location>
</feature>
<evidence type="ECO:0000256" key="1">
    <source>
        <dbReference type="SAM" id="MobiDB-lite"/>
    </source>
</evidence>
<dbReference type="GO" id="GO:0008579">
    <property type="term" value="F:JUN kinase phosphatase activity"/>
    <property type="evidence" value="ECO:0007669"/>
    <property type="project" value="TreeGrafter"/>
</dbReference>
<feature type="region of interest" description="Disordered" evidence="1">
    <location>
        <begin position="391"/>
        <end position="428"/>
    </location>
</feature>
<dbReference type="PANTHER" id="PTHR46377:SF1">
    <property type="entry name" value="DUAL SPECIFICITY PROTEIN PHOSPHATASE 19"/>
    <property type="match status" value="1"/>
</dbReference>
<feature type="compositionally biased region" description="Basic and acidic residues" evidence="1">
    <location>
        <begin position="86"/>
        <end position="96"/>
    </location>
</feature>
<feature type="compositionally biased region" description="Polar residues" evidence="1">
    <location>
        <begin position="564"/>
        <end position="581"/>
    </location>
</feature>
<dbReference type="EMBL" id="HBGF01043938">
    <property type="protein sequence ID" value="CAD9144308.1"/>
    <property type="molecule type" value="Transcribed_RNA"/>
</dbReference>
<dbReference type="PROSITE" id="PS50056">
    <property type="entry name" value="TYR_PHOSPHATASE_2"/>
    <property type="match status" value="1"/>
</dbReference>
<dbReference type="InterPro" id="IPR029021">
    <property type="entry name" value="Prot-tyrosine_phosphatase-like"/>
</dbReference>
<dbReference type="GO" id="GO:0005737">
    <property type="term" value="C:cytoplasm"/>
    <property type="evidence" value="ECO:0007669"/>
    <property type="project" value="TreeGrafter"/>
</dbReference>
<feature type="region of interest" description="Disordered" evidence="1">
    <location>
        <begin position="492"/>
        <end position="618"/>
    </location>
</feature>
<dbReference type="InterPro" id="IPR000340">
    <property type="entry name" value="Dual-sp_phosphatase_cat-dom"/>
</dbReference>
<sequence length="1353" mass="137372">MADAANSPAVAAAGAPKHRAASITVELIAPADNNDDDGAARHLHHATSAHASIGRPRRQSLTARSTDSTSTPIGALSTAPPSARDGQSRESLDDSKSPTGENRLPNSAPDVIRTEVEAENPVAAEAVPAAAIVERESKTPDPFDVEPIDLPVRALSSSGSRLFPAAGSRKVSIAGSGTGSPSNRATNRRQSSIASATAPVVPTTDAQGAPLEILAVAASPNNAALAPAGRDAFASPVDLGGGTGGSSGTYKGAHDADDDDDNAADGDEAQQVILSLRRPTGYVRPQIGTDDEEDDEVPDGDGAAKSGGTPNRRKIGSPMRKPRGSDASDMTMPFMPSMRPRRRSSAVSQLTADDAPTPSHMLGAGALLTPAGAGGRRGSSFVTRFRRNRRRVSDASGYDSPTNAVSDLPGELGTPVGPGPGTSPRPVANGRAAILALRALKASNRTPTHAWGVPRSEASSRRASFQPSAATPMSQAGGASCFAPWAQGAVDDERRTNGAPSSQKSGASNDPGAPPSEAAWSRRSSETTNGDARSGNMSRSSVRRSSHGSSISHRSGHSNRSGAPPSSGSANVSLFSPQSTKAAPSSSGGSAARSGGVVPPRALSDAPTPNNWNSSVTNNSMPAPPIMIPHSGLSAALSPPGVMTANGSGAFSMIALGRGGGLSRSRGGSVGGGVLLSPDGSRRGFAVSASPHFGGGGGGSPLHLELCGSVMTNRSAVASSCATEFGYPTEAVLNGDIDPPLPPGVGPGTSQLGVCAVVPGVLYLGSRRQVFTAFDPSRWVRRHSSSSGQSGAGSMGVSANMPPAAMATLGLPQSNLPSRRQSTVNAMLAASGGFGTGSPAGMGAADQSPGLPSAYSHTPMGPPPEANDSIPRRVPSAPELDGEDSVATAERSASSAGVGDESVPSGASPKRTNSGTLNVVAGAAPYSIPEAGFAGSAASPLEPLSAGSPQHGPNPLAERFLAEGGFLCVAKDLVGQPFPPGAKDNGCFLPLADNAETRLLDHLPAVFTFINENAKLGRPVVLYCVKGKSRSVSFALAYLMWFWRIESVDTALALLRRAYKEADPNTSFMIQLASLTLDDLDACASAVDDVSSPLAPGRRPAPDAEVNGHSPRHLIPLETTTPRSGDEGRAKDDDSPRRRGAAAHADDDQSSIGFSPHAADLDHASAADASPIPNPIAATTAVEGPGSPVRPKPVSPSHASSAHMSPSDHRTPSQHRGSSCNGDESPTMGPSVPTDVPGPRPRRSPETASGGSHATSPAASRSIGFTTLELPPPGTAHAPRAAPQQQPRPIEDAASLEPSPRHLRAVPVPAGTNPTEHLATAGSPAAPYNITMTQATPFNGPWSLRDAGGMASE</sequence>
<feature type="compositionally biased region" description="Acidic residues" evidence="1">
    <location>
        <begin position="289"/>
        <end position="299"/>
    </location>
</feature>
<feature type="compositionally biased region" description="Acidic residues" evidence="1">
    <location>
        <begin position="256"/>
        <end position="268"/>
    </location>
</feature>
<dbReference type="SUPFAM" id="SSF52799">
    <property type="entry name" value="(Phosphotyrosine protein) phosphatases II"/>
    <property type="match status" value="1"/>
</dbReference>
<gene>
    <name evidence="3" type="ORF">NDES1114_LOCUS29379</name>
</gene>
<feature type="domain" description="Tyrosine specific protein phosphatases" evidence="2">
    <location>
        <begin position="1000"/>
        <end position="1057"/>
    </location>
</feature>
<dbReference type="InterPro" id="IPR000387">
    <property type="entry name" value="Tyr_Pase_dom"/>
</dbReference>
<dbReference type="PANTHER" id="PTHR46377">
    <property type="entry name" value="DUAL SPECIFICITY PROTEIN PHOSPHATASE 19"/>
    <property type="match status" value="1"/>
</dbReference>
<feature type="compositionally biased region" description="Low complexity" evidence="1">
    <location>
        <begin position="1195"/>
        <end position="1205"/>
    </location>
</feature>
<protein>
    <recommendedName>
        <fullName evidence="2">Tyrosine specific protein phosphatases domain-containing protein</fullName>
    </recommendedName>
</protein>
<accession>A0A7S1QNW3</accession>
<feature type="region of interest" description="Disordered" evidence="1">
    <location>
        <begin position="446"/>
        <end position="480"/>
    </location>
</feature>
<feature type="region of interest" description="Disordered" evidence="1">
    <location>
        <begin position="779"/>
        <end position="799"/>
    </location>
</feature>
<feature type="compositionally biased region" description="Polar residues" evidence="1">
    <location>
        <begin position="498"/>
        <end position="508"/>
    </location>
</feature>
<feature type="compositionally biased region" description="Polar residues" evidence="1">
    <location>
        <begin position="1246"/>
        <end position="1265"/>
    </location>
</feature>